<dbReference type="PANTHER" id="PTHR21363:SF0">
    <property type="entry name" value="PREPHENATE DEHYDROGENASE [NADP(+)]"/>
    <property type="match status" value="1"/>
</dbReference>
<evidence type="ECO:0000259" key="2">
    <source>
        <dbReference type="PROSITE" id="PS51176"/>
    </source>
</evidence>
<name>A0A7X0H8G9_9BACT</name>
<comment type="caution">
    <text evidence="3">The sequence shown here is derived from an EMBL/GenBank/DDBJ whole genome shotgun (WGS) entry which is preliminary data.</text>
</comment>
<dbReference type="GO" id="GO:0070403">
    <property type="term" value="F:NAD+ binding"/>
    <property type="evidence" value="ECO:0007669"/>
    <property type="project" value="InterPro"/>
</dbReference>
<dbReference type="Pfam" id="PF20463">
    <property type="entry name" value="PDH_C"/>
    <property type="match status" value="1"/>
</dbReference>
<keyword evidence="1" id="KW-0560">Oxidoreductase</keyword>
<dbReference type="Gene3D" id="3.40.50.720">
    <property type="entry name" value="NAD(P)-binding Rossmann-like Domain"/>
    <property type="match status" value="1"/>
</dbReference>
<dbReference type="EMBL" id="JACHGY010000001">
    <property type="protein sequence ID" value="MBB6431186.1"/>
    <property type="molecule type" value="Genomic_DNA"/>
</dbReference>
<keyword evidence="4" id="KW-1185">Reference proteome</keyword>
<feature type="domain" description="Prephenate/arogenate dehydrogenase" evidence="2">
    <location>
        <begin position="6"/>
        <end position="289"/>
    </location>
</feature>
<dbReference type="SUPFAM" id="SSF51735">
    <property type="entry name" value="NAD(P)-binding Rossmann-fold domains"/>
    <property type="match status" value="1"/>
</dbReference>
<accession>A0A7X0H8G9</accession>
<protein>
    <submittedName>
        <fullName evidence="3">Prephenate dehydrogenase</fullName>
    </submittedName>
</protein>
<dbReference type="SUPFAM" id="SSF48179">
    <property type="entry name" value="6-phosphogluconate dehydrogenase C-terminal domain-like"/>
    <property type="match status" value="1"/>
</dbReference>
<dbReference type="PANTHER" id="PTHR21363">
    <property type="entry name" value="PREPHENATE DEHYDROGENASE"/>
    <property type="match status" value="1"/>
</dbReference>
<dbReference type="InterPro" id="IPR050812">
    <property type="entry name" value="Preph/Arog_dehydrog"/>
</dbReference>
<dbReference type="InterPro" id="IPR003099">
    <property type="entry name" value="Prephen_DH"/>
</dbReference>
<gene>
    <name evidence="3" type="ORF">HNQ40_002992</name>
</gene>
<evidence type="ECO:0000313" key="4">
    <source>
        <dbReference type="Proteomes" id="UP000541810"/>
    </source>
</evidence>
<dbReference type="Gene3D" id="1.10.3660.10">
    <property type="entry name" value="6-phosphogluconate dehydrogenase C-terminal like domain"/>
    <property type="match status" value="1"/>
</dbReference>
<dbReference type="Pfam" id="PF02153">
    <property type="entry name" value="PDH_N"/>
    <property type="match status" value="1"/>
</dbReference>
<evidence type="ECO:0000256" key="1">
    <source>
        <dbReference type="ARBA" id="ARBA00023002"/>
    </source>
</evidence>
<dbReference type="GO" id="GO:0006571">
    <property type="term" value="P:tyrosine biosynthetic process"/>
    <property type="evidence" value="ECO:0007669"/>
    <property type="project" value="InterPro"/>
</dbReference>
<dbReference type="RefSeq" id="WP_184678673.1">
    <property type="nucleotide sequence ID" value="NZ_JACHGY010000001.1"/>
</dbReference>
<dbReference type="PROSITE" id="PS51176">
    <property type="entry name" value="PDH_ADH"/>
    <property type="match status" value="1"/>
</dbReference>
<dbReference type="Proteomes" id="UP000541810">
    <property type="component" value="Unassembled WGS sequence"/>
</dbReference>
<reference evidence="3 4" key="1">
    <citation type="submission" date="2020-08" db="EMBL/GenBank/DDBJ databases">
        <title>Genomic Encyclopedia of Type Strains, Phase IV (KMG-IV): sequencing the most valuable type-strain genomes for metagenomic binning, comparative biology and taxonomic classification.</title>
        <authorList>
            <person name="Goeker M."/>
        </authorList>
    </citation>
    <scope>NUCLEOTIDE SEQUENCE [LARGE SCALE GENOMIC DNA]</scope>
    <source>
        <strain evidence="3 4">DSM 103725</strain>
    </source>
</reference>
<dbReference type="InterPro" id="IPR046825">
    <property type="entry name" value="PDH_C"/>
</dbReference>
<dbReference type="FunFam" id="3.40.50.720:FF:000208">
    <property type="entry name" value="Prephenate dehydrogenase"/>
    <property type="match status" value="1"/>
</dbReference>
<dbReference type="InterPro" id="IPR008927">
    <property type="entry name" value="6-PGluconate_DH-like_C_sf"/>
</dbReference>
<proteinExistence type="predicted"/>
<organism evidence="3 4">
    <name type="scientific">Algisphaera agarilytica</name>
    <dbReference type="NCBI Taxonomy" id="1385975"/>
    <lineage>
        <taxon>Bacteria</taxon>
        <taxon>Pseudomonadati</taxon>
        <taxon>Planctomycetota</taxon>
        <taxon>Phycisphaerae</taxon>
        <taxon>Phycisphaerales</taxon>
        <taxon>Phycisphaeraceae</taxon>
        <taxon>Algisphaera</taxon>
    </lineage>
</organism>
<dbReference type="GO" id="GO:0004665">
    <property type="term" value="F:prephenate dehydrogenase (NADP+) activity"/>
    <property type="evidence" value="ECO:0007669"/>
    <property type="project" value="InterPro"/>
</dbReference>
<dbReference type="InterPro" id="IPR046826">
    <property type="entry name" value="PDH_N"/>
</dbReference>
<dbReference type="AlphaFoldDB" id="A0A7X0H8G9"/>
<dbReference type="InterPro" id="IPR036291">
    <property type="entry name" value="NAD(P)-bd_dom_sf"/>
</dbReference>
<sequence>MLDEIRRVVIVGVGLLGASVGLGLRARGFAGEIIGVGRREQTLETARRLGAIERGETKLAKAVSDCDGAMIVVVAVPVSKFGEVFSSLSGHQRPGMVITDVGSTKGSVEADAAKFLSMPQFFVPAHPMAGSEQSGPEAGQADLFEGRPCVLCPNDQTYEGALAHVTALWELLGAKLFTMSAEDHDRQVAAVSHLPHLMAVMLAMTAGEMGPLDLASSGFRDTSRLALSNPPMRTDIVMANRQPIGEALDRLVEVLGEIRQMIHEGDADGLLERLTEVQKRRADWEDQRG</sequence>
<dbReference type="GO" id="GO:0008977">
    <property type="term" value="F:prephenate dehydrogenase (NAD+) activity"/>
    <property type="evidence" value="ECO:0007669"/>
    <property type="project" value="InterPro"/>
</dbReference>
<evidence type="ECO:0000313" key="3">
    <source>
        <dbReference type="EMBL" id="MBB6431186.1"/>
    </source>
</evidence>